<evidence type="ECO:0000256" key="5">
    <source>
        <dbReference type="SAM" id="MobiDB-lite"/>
    </source>
</evidence>
<evidence type="ECO:0000256" key="3">
    <source>
        <dbReference type="ARBA" id="ARBA00022750"/>
    </source>
</evidence>
<dbReference type="Pfam" id="PF07727">
    <property type="entry name" value="RVT_2"/>
    <property type="match status" value="1"/>
</dbReference>
<dbReference type="InterPro" id="IPR013103">
    <property type="entry name" value="RVT_2"/>
</dbReference>
<feature type="domain" description="Integrase catalytic" evidence="6">
    <location>
        <begin position="177"/>
        <end position="343"/>
    </location>
</feature>
<keyword evidence="1" id="KW-0645">Protease</keyword>
<dbReference type="PANTHER" id="PTHR42648">
    <property type="entry name" value="TRANSPOSASE, PUTATIVE-RELATED"/>
    <property type="match status" value="1"/>
</dbReference>
<gene>
    <name evidence="7" type="ORF">CEPIT_LOCUS33535</name>
</gene>
<dbReference type="CDD" id="cd09272">
    <property type="entry name" value="RNase_HI_RT_Ty1"/>
    <property type="match status" value="1"/>
</dbReference>
<keyword evidence="8" id="KW-1185">Reference proteome</keyword>
<dbReference type="SUPFAM" id="SSF56672">
    <property type="entry name" value="DNA/RNA polymerases"/>
    <property type="match status" value="1"/>
</dbReference>
<evidence type="ECO:0000259" key="6">
    <source>
        <dbReference type="PROSITE" id="PS50994"/>
    </source>
</evidence>
<dbReference type="Pfam" id="PF13976">
    <property type="entry name" value="gag_pre-integrs"/>
    <property type="match status" value="1"/>
</dbReference>
<dbReference type="Pfam" id="PF00665">
    <property type="entry name" value="rve"/>
    <property type="match status" value="1"/>
</dbReference>
<name>A0AAV0FG18_9ASTE</name>
<dbReference type="Pfam" id="PF25597">
    <property type="entry name" value="SH3_retrovirus"/>
    <property type="match status" value="1"/>
</dbReference>
<organism evidence="7 8">
    <name type="scientific">Cuscuta epithymum</name>
    <dbReference type="NCBI Taxonomy" id="186058"/>
    <lineage>
        <taxon>Eukaryota</taxon>
        <taxon>Viridiplantae</taxon>
        <taxon>Streptophyta</taxon>
        <taxon>Embryophyta</taxon>
        <taxon>Tracheophyta</taxon>
        <taxon>Spermatophyta</taxon>
        <taxon>Magnoliopsida</taxon>
        <taxon>eudicotyledons</taxon>
        <taxon>Gunneridae</taxon>
        <taxon>Pentapetalae</taxon>
        <taxon>asterids</taxon>
        <taxon>lamiids</taxon>
        <taxon>Solanales</taxon>
        <taxon>Convolvulaceae</taxon>
        <taxon>Cuscuteae</taxon>
        <taxon>Cuscuta</taxon>
        <taxon>Cuscuta subgen. Cuscuta</taxon>
    </lineage>
</organism>
<feature type="region of interest" description="Disordered" evidence="5">
    <location>
        <begin position="501"/>
        <end position="522"/>
    </location>
</feature>
<dbReference type="SUPFAM" id="SSF53098">
    <property type="entry name" value="Ribonuclease H-like"/>
    <property type="match status" value="1"/>
</dbReference>
<dbReference type="Gene3D" id="3.30.420.10">
    <property type="entry name" value="Ribonuclease H-like superfamily/Ribonuclease H"/>
    <property type="match status" value="1"/>
</dbReference>
<dbReference type="Pfam" id="PF22936">
    <property type="entry name" value="Pol_BBD"/>
    <property type="match status" value="1"/>
</dbReference>
<evidence type="ECO:0000256" key="4">
    <source>
        <dbReference type="ARBA" id="ARBA00022801"/>
    </source>
</evidence>
<dbReference type="InterPro" id="IPR039537">
    <property type="entry name" value="Retrotran_Ty1/copia-like"/>
</dbReference>
<dbReference type="InterPro" id="IPR001584">
    <property type="entry name" value="Integrase_cat-core"/>
</dbReference>
<dbReference type="InterPro" id="IPR025724">
    <property type="entry name" value="GAG-pre-integrase_dom"/>
</dbReference>
<keyword evidence="4" id="KW-0378">Hydrolase</keyword>
<keyword evidence="3" id="KW-0064">Aspartyl protease</keyword>
<dbReference type="PROSITE" id="PS50994">
    <property type="entry name" value="INTEGRASE"/>
    <property type="match status" value="1"/>
</dbReference>
<protein>
    <recommendedName>
        <fullName evidence="6">Integrase catalytic domain-containing protein</fullName>
    </recommendedName>
</protein>
<dbReference type="InterPro" id="IPR036397">
    <property type="entry name" value="RNaseH_sf"/>
</dbReference>
<feature type="compositionally biased region" description="Basic and acidic residues" evidence="5">
    <location>
        <begin position="416"/>
        <end position="428"/>
    </location>
</feature>
<dbReference type="InterPro" id="IPR043502">
    <property type="entry name" value="DNA/RNA_pol_sf"/>
</dbReference>
<keyword evidence="2" id="KW-0479">Metal-binding</keyword>
<reference evidence="7" key="1">
    <citation type="submission" date="2022-07" db="EMBL/GenBank/DDBJ databases">
        <authorList>
            <person name="Macas J."/>
            <person name="Novak P."/>
            <person name="Neumann P."/>
        </authorList>
    </citation>
    <scope>NUCLEOTIDE SEQUENCE</scope>
</reference>
<dbReference type="GO" id="GO:0004190">
    <property type="term" value="F:aspartic-type endopeptidase activity"/>
    <property type="evidence" value="ECO:0007669"/>
    <property type="project" value="UniProtKB-KW"/>
</dbReference>
<dbReference type="PANTHER" id="PTHR42648:SF32">
    <property type="entry name" value="RIBONUCLEASE H-LIKE DOMAIN, GAG-PRE-INTEGRASE DOMAIN PROTEIN-RELATED"/>
    <property type="match status" value="1"/>
</dbReference>
<accession>A0AAV0FG18</accession>
<evidence type="ECO:0000256" key="1">
    <source>
        <dbReference type="ARBA" id="ARBA00022670"/>
    </source>
</evidence>
<dbReference type="AlphaFoldDB" id="A0AAV0FG18"/>
<evidence type="ECO:0000256" key="2">
    <source>
        <dbReference type="ARBA" id="ARBA00022723"/>
    </source>
</evidence>
<feature type="compositionally biased region" description="Acidic residues" evidence="5">
    <location>
        <begin position="501"/>
        <end position="513"/>
    </location>
</feature>
<comment type="caution">
    <text evidence="7">The sequence shown here is derived from an EMBL/GenBank/DDBJ whole genome shotgun (WGS) entry which is preliminary data.</text>
</comment>
<proteinExistence type="predicted"/>
<sequence length="1075" mass="122051">MTGSRRLLSNYMTREGPKVTFGNVKKQGETKGAGDLSINGLTIQNISYVKGLKFNLISTSQLCDNGYNVTFSKDICLIRDVKNDKIVLTGRRKKDMYTVDWSSAKEGICLVTKADSNLSWEWHNKLSHLNFKTINKLSKRGLVKGLPEINFKKDHLCDACQKGKQTKVSFKSKEVESSTKPLSLLHLDLFGPVEPTSLIGRRYTLVVVDDYSRYTWTIFLKKKNETEKKLPELMRLIQNEKSLSIQKIRSDRGTEFINSIIIQYCEENGIHHQTSAARTPQQNGVAERRNRTLKEAGRTILEAAGLPKRFWAEAINTVCYTQNRSLIHKTHKKTPYELWKERKPNVSHFHMFGSKCFILNNGKDYLKPFDPKSDEGIFLGYSATSKAFRILNKRTLVVEESIHVVFENHSTAQSIDKGESSKSKEDTGKAPSCLPSNYTQTDGMIVKEAVNTNSRPLSAVDSKGSPLPAVTSEYGALPAGGSPTDNLPSTYDIPNHTILLEDSEDEEEKEDDQQTLAKTTTSDVRWLSKHPPHQIIGSINTGVRTRSAIQREALFSCFISQMEPKKIEEALLDSDLIQAMQEELNQFERNNVWELVSRPYHQHVIGTKWVFRNKMDEEGTIVKNKARLVAKGYCQEEGIDFDETFAPVARLEAIRIFLAYAAHKEFKVYQMDVKSAFLNGLLEEEVYVEQPPSFEINREKDQVYKLHKALYGLKQAPRAWYDTLSQYLVNNGFTKGKVDKTLFKIEEGPHILLVQIYVDDIIFGSSNQALCEKFSTLMQSKFEMSMMGELNYFLGLQVKQTPNGIFINQAKYTRDLMKKFKVENKSTVKIPINTSQGLSQDEDGKDVDPTLYRGLIGSLLYLTTSRPDISYSVGVCARFQSKPKESHLLAAKKILRYLKGNPNSGLWYPTNGGFELYGYSDSDFAGCKIDRKSTSGTCQLIGGRLVSWFSKKQNSIATSTAEAEYIAAGSCCAQILWMKQQLKDYGEETKEISILCDNTSAIAITHNPVFHSRTKHIEIRHHFIREHVEKKTIKLEYIPTEKQLADIFTKPLNEARFNQLRQELGMLDDLDQAKE</sequence>
<dbReference type="GO" id="GO:0003676">
    <property type="term" value="F:nucleic acid binding"/>
    <property type="evidence" value="ECO:0007669"/>
    <property type="project" value="InterPro"/>
</dbReference>
<evidence type="ECO:0000313" key="7">
    <source>
        <dbReference type="EMBL" id="CAH9134208.1"/>
    </source>
</evidence>
<dbReference type="GO" id="GO:0006508">
    <property type="term" value="P:proteolysis"/>
    <property type="evidence" value="ECO:0007669"/>
    <property type="project" value="UniProtKB-KW"/>
</dbReference>
<evidence type="ECO:0000313" key="8">
    <source>
        <dbReference type="Proteomes" id="UP001152523"/>
    </source>
</evidence>
<dbReference type="GO" id="GO:0015074">
    <property type="term" value="P:DNA integration"/>
    <property type="evidence" value="ECO:0007669"/>
    <property type="project" value="InterPro"/>
</dbReference>
<dbReference type="InterPro" id="IPR057670">
    <property type="entry name" value="SH3_retrovirus"/>
</dbReference>
<dbReference type="InterPro" id="IPR054722">
    <property type="entry name" value="PolX-like_BBD"/>
</dbReference>
<feature type="region of interest" description="Disordered" evidence="5">
    <location>
        <begin position="413"/>
        <end position="439"/>
    </location>
</feature>
<dbReference type="EMBL" id="CAMAPF010000980">
    <property type="protein sequence ID" value="CAH9134208.1"/>
    <property type="molecule type" value="Genomic_DNA"/>
</dbReference>
<dbReference type="Proteomes" id="UP001152523">
    <property type="component" value="Unassembled WGS sequence"/>
</dbReference>
<dbReference type="InterPro" id="IPR012337">
    <property type="entry name" value="RNaseH-like_sf"/>
</dbReference>
<dbReference type="GO" id="GO:0046872">
    <property type="term" value="F:metal ion binding"/>
    <property type="evidence" value="ECO:0007669"/>
    <property type="project" value="UniProtKB-KW"/>
</dbReference>